<evidence type="ECO:0000313" key="4">
    <source>
        <dbReference type="EMBL" id="MBJ7317124.1"/>
    </source>
</evidence>
<dbReference type="Proteomes" id="UP000621390">
    <property type="component" value="Unassembled WGS sequence"/>
</dbReference>
<feature type="transmembrane region" description="Helical" evidence="1">
    <location>
        <begin position="36"/>
        <end position="55"/>
    </location>
</feature>
<keyword evidence="1" id="KW-0472">Membrane</keyword>
<feature type="transmembrane region" description="Helical" evidence="1">
    <location>
        <begin position="67"/>
        <end position="89"/>
    </location>
</feature>
<organism evidence="4 5">
    <name type="scientific">Idiomarina abyssalis</name>
    <dbReference type="NCBI Taxonomy" id="86102"/>
    <lineage>
        <taxon>Bacteria</taxon>
        <taxon>Pseudomonadati</taxon>
        <taxon>Pseudomonadota</taxon>
        <taxon>Gammaproteobacteria</taxon>
        <taxon>Alteromonadales</taxon>
        <taxon>Idiomarinaceae</taxon>
        <taxon>Idiomarina</taxon>
    </lineage>
</organism>
<feature type="domain" description="YdbS-like PH" evidence="2">
    <location>
        <begin position="93"/>
        <end position="169"/>
    </location>
</feature>
<evidence type="ECO:0000313" key="3">
    <source>
        <dbReference type="EMBL" id="MBJ7267339.1"/>
    </source>
</evidence>
<accession>A0A8I1G7C4</accession>
<sequence length="180" mass="20297">MLDDTFSNQPILPDNLPTVSSQAFTPLSPMYMKVNLMCRLTFWLIVVSALLSLYWQPWFVLPKTLELYLPQLQLAAGIFGLLTSAYGIIADKNKGYALREHDFSYRSGVIFKSVVSQPVLRIQHVELKHGPIDRHFGLSTLEIFSAGGTMHTFAIPGLPEEKARELRSYVLTHSDIAEND</sequence>
<protein>
    <submittedName>
        <fullName evidence="4">PH domain-containing protein</fullName>
    </submittedName>
</protein>
<comment type="caution">
    <text evidence="4">The sequence shown here is derived from an EMBL/GenBank/DDBJ whole genome shotgun (WGS) entry which is preliminary data.</text>
</comment>
<proteinExistence type="predicted"/>
<evidence type="ECO:0000313" key="5">
    <source>
        <dbReference type="Proteomes" id="UP000621390"/>
    </source>
</evidence>
<keyword evidence="1" id="KW-1133">Transmembrane helix</keyword>
<reference evidence="4 6" key="1">
    <citation type="submission" date="2020-09" db="EMBL/GenBank/DDBJ databases">
        <title>Draft Genomes of Bacterial Isolates from North Pond Shallow Sediments.</title>
        <authorList>
            <person name="Kiel Reese B."/>
            <person name="Mullis M."/>
            <person name="Weisend R.E."/>
        </authorList>
    </citation>
    <scope>NUCLEOTIDE SEQUENCE</scope>
    <source>
        <strain evidence="4">KJE-2</strain>
        <strain evidence="3 6">KJE-3</strain>
    </source>
</reference>
<dbReference type="Proteomes" id="UP000655994">
    <property type="component" value="Unassembled WGS sequence"/>
</dbReference>
<dbReference type="Pfam" id="PF03703">
    <property type="entry name" value="bPH_2"/>
    <property type="match status" value="1"/>
</dbReference>
<gene>
    <name evidence="3" type="ORF">JHC10_10360</name>
    <name evidence="4" type="ORF">JHC11_14085</name>
</gene>
<dbReference type="PANTHER" id="PTHR34473:SF2">
    <property type="entry name" value="UPF0699 TRANSMEMBRANE PROTEIN YDBT"/>
    <property type="match status" value="1"/>
</dbReference>
<dbReference type="GeneID" id="78251781"/>
<dbReference type="RefSeq" id="WP_199494719.1">
    <property type="nucleotide sequence ID" value="NZ_CP081832.1"/>
</dbReference>
<dbReference type="PANTHER" id="PTHR34473">
    <property type="entry name" value="UPF0699 TRANSMEMBRANE PROTEIN YDBS"/>
    <property type="match status" value="1"/>
</dbReference>
<dbReference type="AlphaFoldDB" id="A0A8I1G7C4"/>
<dbReference type="EMBL" id="JAEMOS010000032">
    <property type="protein sequence ID" value="MBJ7267339.1"/>
    <property type="molecule type" value="Genomic_DNA"/>
</dbReference>
<dbReference type="EMBL" id="JAEMOP010000009">
    <property type="protein sequence ID" value="MBJ7317124.1"/>
    <property type="molecule type" value="Genomic_DNA"/>
</dbReference>
<keyword evidence="1" id="KW-0812">Transmembrane</keyword>
<evidence type="ECO:0000313" key="6">
    <source>
        <dbReference type="Proteomes" id="UP000655994"/>
    </source>
</evidence>
<evidence type="ECO:0000256" key="1">
    <source>
        <dbReference type="SAM" id="Phobius"/>
    </source>
</evidence>
<evidence type="ECO:0000259" key="2">
    <source>
        <dbReference type="Pfam" id="PF03703"/>
    </source>
</evidence>
<dbReference type="InterPro" id="IPR005182">
    <property type="entry name" value="YdbS-like_PH"/>
</dbReference>
<name>A0A8I1G7C4_9GAMM</name>
<keyword evidence="6" id="KW-1185">Reference proteome</keyword>